<dbReference type="RefSeq" id="WP_256385709.1">
    <property type="nucleotide sequence ID" value="NZ_FOVG01000007.1"/>
</dbReference>
<gene>
    <name evidence="1" type="ORF">SAMN05428971_4298</name>
</gene>
<dbReference type="Proteomes" id="UP000198968">
    <property type="component" value="Unassembled WGS sequence"/>
</dbReference>
<dbReference type="EMBL" id="FOVG01000007">
    <property type="protein sequence ID" value="SFO51371.1"/>
    <property type="molecule type" value="Genomic_DNA"/>
</dbReference>
<accession>A0A1I5HUA2</accession>
<proteinExistence type="predicted"/>
<evidence type="ECO:0000313" key="1">
    <source>
        <dbReference type="EMBL" id="SFO51371.1"/>
    </source>
</evidence>
<name>A0A1I5HUA2_9GAMM</name>
<keyword evidence="2" id="KW-1185">Reference proteome</keyword>
<reference evidence="2" key="1">
    <citation type="submission" date="2016-10" db="EMBL/GenBank/DDBJ databases">
        <authorList>
            <person name="Varghese N."/>
            <person name="Submissions S."/>
        </authorList>
    </citation>
    <scope>NUCLEOTIDE SEQUENCE [LARGE SCALE GENOMIC DNA]</scope>
    <source>
        <strain evidence="2">OV426</strain>
    </source>
</reference>
<protein>
    <submittedName>
        <fullName evidence="1">Uncharacterized protein</fullName>
    </submittedName>
</protein>
<sequence length="43" mass="4753">MALCNLPHPGGLIADYPEDTDIRLRSLVRQLTFQSIAAQSGKR</sequence>
<organism evidence="1 2">
    <name type="scientific">Candidatus Pantoea varia</name>
    <dbReference type="NCBI Taxonomy" id="1881036"/>
    <lineage>
        <taxon>Bacteria</taxon>
        <taxon>Pseudomonadati</taxon>
        <taxon>Pseudomonadota</taxon>
        <taxon>Gammaproteobacteria</taxon>
        <taxon>Enterobacterales</taxon>
        <taxon>Erwiniaceae</taxon>
        <taxon>Pantoea</taxon>
    </lineage>
</organism>
<evidence type="ECO:0000313" key="2">
    <source>
        <dbReference type="Proteomes" id="UP000198968"/>
    </source>
</evidence>
<dbReference type="AlphaFoldDB" id="A0A1I5HUA2"/>